<comment type="similarity">
    <text evidence="6">Belongs to the protein kinase superfamily. Ser/Thr protein kinase family. GCN2 subfamily.</text>
</comment>
<keyword evidence="4 7" id="KW-0067">ATP-binding</keyword>
<dbReference type="SMART" id="SM00220">
    <property type="entry name" value="S_TKc"/>
    <property type="match status" value="1"/>
</dbReference>
<feature type="region of interest" description="Disordered" evidence="9">
    <location>
        <begin position="1"/>
        <end position="35"/>
    </location>
</feature>
<keyword evidence="12" id="KW-1185">Reference proteome</keyword>
<evidence type="ECO:0000256" key="1">
    <source>
        <dbReference type="ARBA" id="ARBA00022679"/>
    </source>
</evidence>
<feature type="region of interest" description="Disordered" evidence="9">
    <location>
        <begin position="336"/>
        <end position="356"/>
    </location>
</feature>
<name>A0ABQ6MJI6_9STRA</name>
<gene>
    <name evidence="11" type="ORF">TeGR_g10225</name>
</gene>
<dbReference type="PROSITE" id="PS50011">
    <property type="entry name" value="PROTEIN_KINASE_DOM"/>
    <property type="match status" value="1"/>
</dbReference>
<dbReference type="PANTHER" id="PTHR11042:SF136">
    <property type="entry name" value="EIF-2-ALPHA KINASE GCN2"/>
    <property type="match status" value="1"/>
</dbReference>
<dbReference type="InterPro" id="IPR050339">
    <property type="entry name" value="CC_SR_Kinase"/>
</dbReference>
<dbReference type="Gene3D" id="1.10.510.10">
    <property type="entry name" value="Transferase(Phosphotransferase) domain 1"/>
    <property type="match status" value="1"/>
</dbReference>
<dbReference type="Gene3D" id="3.30.200.20">
    <property type="entry name" value="Phosphorylase Kinase, domain 1"/>
    <property type="match status" value="1"/>
</dbReference>
<dbReference type="PANTHER" id="PTHR11042">
    <property type="entry name" value="EUKARYOTIC TRANSLATION INITIATION FACTOR 2-ALPHA KINASE EIF2-ALPHA KINASE -RELATED"/>
    <property type="match status" value="1"/>
</dbReference>
<keyword evidence="8" id="KW-0723">Serine/threonine-protein kinase</keyword>
<evidence type="ECO:0000313" key="11">
    <source>
        <dbReference type="EMBL" id="GMI27679.1"/>
    </source>
</evidence>
<dbReference type="Proteomes" id="UP001165060">
    <property type="component" value="Unassembled WGS sequence"/>
</dbReference>
<evidence type="ECO:0000256" key="6">
    <source>
        <dbReference type="ARBA" id="ARBA00037982"/>
    </source>
</evidence>
<evidence type="ECO:0000256" key="4">
    <source>
        <dbReference type="ARBA" id="ARBA00022840"/>
    </source>
</evidence>
<reference evidence="11 12" key="1">
    <citation type="journal article" date="2023" name="Commun. Biol.">
        <title>Genome analysis of Parmales, the sister group of diatoms, reveals the evolutionary specialization of diatoms from phago-mixotrophs to photoautotrophs.</title>
        <authorList>
            <person name="Ban H."/>
            <person name="Sato S."/>
            <person name="Yoshikawa S."/>
            <person name="Yamada K."/>
            <person name="Nakamura Y."/>
            <person name="Ichinomiya M."/>
            <person name="Sato N."/>
            <person name="Blanc-Mathieu R."/>
            <person name="Endo H."/>
            <person name="Kuwata A."/>
            <person name="Ogata H."/>
        </authorList>
    </citation>
    <scope>NUCLEOTIDE SEQUENCE [LARGE SCALE GENOMIC DNA]</scope>
</reference>
<dbReference type="SUPFAM" id="SSF56112">
    <property type="entry name" value="Protein kinase-like (PK-like)"/>
    <property type="match status" value="1"/>
</dbReference>
<evidence type="ECO:0000256" key="9">
    <source>
        <dbReference type="SAM" id="MobiDB-lite"/>
    </source>
</evidence>
<evidence type="ECO:0000256" key="3">
    <source>
        <dbReference type="ARBA" id="ARBA00022777"/>
    </source>
</evidence>
<dbReference type="PROSITE" id="PS00107">
    <property type="entry name" value="PROTEIN_KINASE_ATP"/>
    <property type="match status" value="1"/>
</dbReference>
<feature type="domain" description="Protein kinase" evidence="10">
    <location>
        <begin position="54"/>
        <end position="476"/>
    </location>
</feature>
<dbReference type="Pfam" id="PF00069">
    <property type="entry name" value="Pkinase"/>
    <property type="match status" value="2"/>
</dbReference>
<proteinExistence type="inferred from homology"/>
<evidence type="ECO:0000256" key="7">
    <source>
        <dbReference type="PROSITE-ProRule" id="PRU10141"/>
    </source>
</evidence>
<sequence length="491" mass="53513">MHDHASMFMQEQQEAQAQVATPPLPPQFSSLSSNPSIGWASKPTLDKARYKNDFDFLSLLGKGGFGHTFKVRQQVDSRIYALKAVPLGPSPSEEDRSRVLREVEHLSGYTHPNVVRYFNGWVEGADLGTVNLELEDDEASTDDSEMSSLRRQFASLEKGAAQSSSGFFSSTSSSRPLSSSSSASALPHNPLCNLCSSPYRDWEVSFAAWGLLDAVLQPLNLCVSCYKKSLDPATQDIEAINIQERTEAPPDFLFILMEHCDRTLLDEVKRVRKELGSEEWAPSFWRLFAQAAQGLAHLHASGVIHRDIKPANVFVLNGVAKIGDLGLATTRGEGRRRERAFSGELGSDGDEQSGVSASTGVGTFLYTAPEVSTGRYDEKADIYSLGCVCVEMFAGWGTDMERVAKLQSLRTGAAPSADSVAGNELCARIAAKMTAPEPRTRPSAAIVVGELLVEKVYKEPTVEELQGIVLAQHSQLLVLQAQVERLKGNSD</sequence>
<protein>
    <recommendedName>
        <fullName evidence="10">Protein kinase domain-containing protein</fullName>
    </recommendedName>
</protein>
<accession>A0ABQ6MJI6</accession>
<evidence type="ECO:0000256" key="5">
    <source>
        <dbReference type="ARBA" id="ARBA00023193"/>
    </source>
</evidence>
<dbReference type="PROSITE" id="PS00108">
    <property type="entry name" value="PROTEIN_KINASE_ST"/>
    <property type="match status" value="1"/>
</dbReference>
<dbReference type="InterPro" id="IPR011009">
    <property type="entry name" value="Kinase-like_dom_sf"/>
</dbReference>
<feature type="binding site" evidence="7">
    <location>
        <position position="83"/>
    </location>
    <ligand>
        <name>ATP</name>
        <dbReference type="ChEBI" id="CHEBI:30616"/>
    </ligand>
</feature>
<dbReference type="EMBL" id="BRYB01002930">
    <property type="protein sequence ID" value="GMI27679.1"/>
    <property type="molecule type" value="Genomic_DNA"/>
</dbReference>
<comment type="caution">
    <text evidence="11">The sequence shown here is derived from an EMBL/GenBank/DDBJ whole genome shotgun (WGS) entry which is preliminary data.</text>
</comment>
<keyword evidence="5" id="KW-0652">Protein synthesis inhibitor</keyword>
<evidence type="ECO:0000313" key="12">
    <source>
        <dbReference type="Proteomes" id="UP001165060"/>
    </source>
</evidence>
<keyword evidence="2 7" id="KW-0547">Nucleotide-binding</keyword>
<organism evidence="11 12">
    <name type="scientific">Tetraparma gracilis</name>
    <dbReference type="NCBI Taxonomy" id="2962635"/>
    <lineage>
        <taxon>Eukaryota</taxon>
        <taxon>Sar</taxon>
        <taxon>Stramenopiles</taxon>
        <taxon>Ochrophyta</taxon>
        <taxon>Bolidophyceae</taxon>
        <taxon>Parmales</taxon>
        <taxon>Triparmaceae</taxon>
        <taxon>Tetraparma</taxon>
    </lineage>
</organism>
<dbReference type="InterPro" id="IPR008271">
    <property type="entry name" value="Ser/Thr_kinase_AS"/>
</dbReference>
<evidence type="ECO:0000256" key="8">
    <source>
        <dbReference type="RuleBase" id="RU000304"/>
    </source>
</evidence>
<dbReference type="InterPro" id="IPR017441">
    <property type="entry name" value="Protein_kinase_ATP_BS"/>
</dbReference>
<evidence type="ECO:0000259" key="10">
    <source>
        <dbReference type="PROSITE" id="PS50011"/>
    </source>
</evidence>
<dbReference type="InterPro" id="IPR000719">
    <property type="entry name" value="Prot_kinase_dom"/>
</dbReference>
<evidence type="ECO:0000256" key="2">
    <source>
        <dbReference type="ARBA" id="ARBA00022741"/>
    </source>
</evidence>
<keyword evidence="3" id="KW-0418">Kinase</keyword>
<keyword evidence="1" id="KW-0808">Transferase</keyword>